<proteinExistence type="predicted"/>
<protein>
    <submittedName>
        <fullName evidence="2">Uncharacterized protein</fullName>
    </submittedName>
</protein>
<evidence type="ECO:0000256" key="1">
    <source>
        <dbReference type="SAM" id="MobiDB-lite"/>
    </source>
</evidence>
<feature type="compositionally biased region" description="Polar residues" evidence="1">
    <location>
        <begin position="52"/>
        <end position="74"/>
    </location>
</feature>
<evidence type="ECO:0000313" key="3">
    <source>
        <dbReference type="Proteomes" id="UP000015102"/>
    </source>
</evidence>
<dbReference type="EnsemblMetazoa" id="MESCA010590-RA">
    <property type="protein sequence ID" value="MESCA010590-PA"/>
    <property type="gene ID" value="MESCA010590"/>
</dbReference>
<dbReference type="AlphaFoldDB" id="T1H2Y4"/>
<evidence type="ECO:0000313" key="2">
    <source>
        <dbReference type="EnsemblMetazoa" id="MESCA010590-PA"/>
    </source>
</evidence>
<organism evidence="2 3">
    <name type="scientific">Megaselia scalaris</name>
    <name type="common">Humpbacked fly</name>
    <name type="synonym">Phora scalaris</name>
    <dbReference type="NCBI Taxonomy" id="36166"/>
    <lineage>
        <taxon>Eukaryota</taxon>
        <taxon>Metazoa</taxon>
        <taxon>Ecdysozoa</taxon>
        <taxon>Arthropoda</taxon>
        <taxon>Hexapoda</taxon>
        <taxon>Insecta</taxon>
        <taxon>Pterygota</taxon>
        <taxon>Neoptera</taxon>
        <taxon>Endopterygota</taxon>
        <taxon>Diptera</taxon>
        <taxon>Brachycera</taxon>
        <taxon>Muscomorpha</taxon>
        <taxon>Platypezoidea</taxon>
        <taxon>Phoridae</taxon>
        <taxon>Megaseliini</taxon>
        <taxon>Megaselia</taxon>
    </lineage>
</organism>
<reference evidence="3" key="1">
    <citation type="submission" date="2013-02" db="EMBL/GenBank/DDBJ databases">
        <authorList>
            <person name="Hughes D."/>
        </authorList>
    </citation>
    <scope>NUCLEOTIDE SEQUENCE</scope>
    <source>
        <strain>Durham</strain>
        <strain evidence="3">NC isolate 2 -- Noor lab</strain>
    </source>
</reference>
<accession>T1H2Y4</accession>
<dbReference type="EMBL" id="CAQQ02158081">
    <property type="status" value="NOT_ANNOTATED_CDS"/>
    <property type="molecule type" value="Genomic_DNA"/>
</dbReference>
<name>T1H2Y4_MEGSC</name>
<sequence length="74" mass="7894">MMYPQMQLQALTNPVPLPEQLTGSVTNCNTSQVLMAAPMNSNSSSSRKLANVKSTEVQRTPSQATSIKAEPGSN</sequence>
<keyword evidence="3" id="KW-1185">Reference proteome</keyword>
<reference evidence="2" key="2">
    <citation type="submission" date="2015-06" db="UniProtKB">
        <authorList>
            <consortium name="EnsemblMetazoa"/>
        </authorList>
    </citation>
    <scope>IDENTIFICATION</scope>
</reference>
<dbReference type="Proteomes" id="UP000015102">
    <property type="component" value="Unassembled WGS sequence"/>
</dbReference>
<feature type="region of interest" description="Disordered" evidence="1">
    <location>
        <begin position="38"/>
        <end position="74"/>
    </location>
</feature>
<dbReference type="HOGENOM" id="CLU_2694940_0_0_1"/>